<dbReference type="CDD" id="cd00054">
    <property type="entry name" value="EGF_CA"/>
    <property type="match status" value="1"/>
</dbReference>
<feature type="non-terminal residue" evidence="8">
    <location>
        <position position="1"/>
    </location>
</feature>
<dbReference type="Gramene" id="TVU33841">
    <property type="protein sequence ID" value="TVU33841"/>
    <property type="gene ID" value="EJB05_15653"/>
</dbReference>
<evidence type="ECO:0000256" key="1">
    <source>
        <dbReference type="ARBA" id="ARBA00004167"/>
    </source>
</evidence>
<dbReference type="GO" id="GO:0005509">
    <property type="term" value="F:calcium ion binding"/>
    <property type="evidence" value="ECO:0007669"/>
    <property type="project" value="InterPro"/>
</dbReference>
<dbReference type="Pfam" id="PF13947">
    <property type="entry name" value="GUB_WAK_bind"/>
    <property type="match status" value="1"/>
</dbReference>
<dbReference type="EMBL" id="RWGY01000009">
    <property type="protein sequence ID" value="TVU33841.1"/>
    <property type="molecule type" value="Genomic_DNA"/>
</dbReference>
<dbReference type="FunFam" id="2.10.25.10:FF:000355">
    <property type="entry name" value="Wall-associated receptor kinase 3"/>
    <property type="match status" value="1"/>
</dbReference>
<dbReference type="PROSITE" id="PS00010">
    <property type="entry name" value="ASX_HYDROXYL"/>
    <property type="match status" value="1"/>
</dbReference>
<comment type="caution">
    <text evidence="8">The sequence shown here is derived from an EMBL/GenBank/DDBJ whole genome shotgun (WGS) entry which is preliminary data.</text>
</comment>
<keyword evidence="6" id="KW-0812">Transmembrane</keyword>
<gene>
    <name evidence="8" type="ORF">EJB05_15653</name>
</gene>
<dbReference type="InterPro" id="IPR018097">
    <property type="entry name" value="EGF_Ca-bd_CS"/>
</dbReference>
<dbReference type="Gene3D" id="3.30.200.20">
    <property type="entry name" value="Phosphorylase Kinase, domain 1"/>
    <property type="match status" value="1"/>
</dbReference>
<dbReference type="PANTHER" id="PTHR33491">
    <property type="entry name" value="OSJNBA0016N04.9 PROTEIN"/>
    <property type="match status" value="1"/>
</dbReference>
<accession>A0A5J9VEH3</accession>
<feature type="binding site" evidence="5">
    <location>
        <position position="490"/>
    </location>
    <ligand>
        <name>ATP</name>
        <dbReference type="ChEBI" id="CHEBI:30616"/>
    </ligand>
</feature>
<reference evidence="8 9" key="1">
    <citation type="journal article" date="2019" name="Sci. Rep.">
        <title>A high-quality genome of Eragrostis curvula grass provides insights into Poaceae evolution and supports new strategies to enhance forage quality.</title>
        <authorList>
            <person name="Carballo J."/>
            <person name="Santos B.A.C.M."/>
            <person name="Zappacosta D."/>
            <person name="Garbus I."/>
            <person name="Selva J.P."/>
            <person name="Gallo C.A."/>
            <person name="Diaz A."/>
            <person name="Albertini E."/>
            <person name="Caccamo M."/>
            <person name="Echenique V."/>
        </authorList>
    </citation>
    <scope>NUCLEOTIDE SEQUENCE [LARGE SCALE GENOMIC DNA]</scope>
    <source>
        <strain evidence="9">cv. Victoria</strain>
        <tissue evidence="8">Leaf</tissue>
    </source>
</reference>
<keyword evidence="6" id="KW-0472">Membrane</keyword>
<dbReference type="AlphaFoldDB" id="A0A5J9VEH3"/>
<dbReference type="Pfam" id="PF07645">
    <property type="entry name" value="EGF_CA"/>
    <property type="match status" value="1"/>
</dbReference>
<dbReference type="SMART" id="SM00179">
    <property type="entry name" value="EGF_CA"/>
    <property type="match status" value="1"/>
</dbReference>
<evidence type="ECO:0000256" key="6">
    <source>
        <dbReference type="SAM" id="Phobius"/>
    </source>
</evidence>
<dbReference type="SUPFAM" id="SSF57196">
    <property type="entry name" value="EGF/Laminin"/>
    <property type="match status" value="1"/>
</dbReference>
<comment type="subcellular location">
    <subcellularLocation>
        <location evidence="1">Membrane</location>
        <topology evidence="1">Single-pass membrane protein</topology>
    </subcellularLocation>
</comment>
<evidence type="ECO:0000256" key="5">
    <source>
        <dbReference type="PROSITE-ProRule" id="PRU10141"/>
    </source>
</evidence>
<dbReference type="InterPro" id="IPR011009">
    <property type="entry name" value="Kinase-like_dom_sf"/>
</dbReference>
<dbReference type="InterPro" id="IPR000152">
    <property type="entry name" value="EGF-type_Asp/Asn_hydroxyl_site"/>
</dbReference>
<dbReference type="Gene3D" id="2.10.25.10">
    <property type="entry name" value="Laminin"/>
    <property type="match status" value="1"/>
</dbReference>
<name>A0A5J9VEH3_9POAL</name>
<dbReference type="PROSITE" id="PS01187">
    <property type="entry name" value="EGF_CA"/>
    <property type="match status" value="1"/>
</dbReference>
<dbReference type="GO" id="GO:0005524">
    <property type="term" value="F:ATP binding"/>
    <property type="evidence" value="ECO:0007669"/>
    <property type="project" value="UniProtKB-UniRule"/>
</dbReference>
<feature type="transmembrane region" description="Helical" evidence="6">
    <location>
        <begin position="383"/>
        <end position="408"/>
    </location>
</feature>
<evidence type="ECO:0000313" key="9">
    <source>
        <dbReference type="Proteomes" id="UP000324897"/>
    </source>
</evidence>
<proteinExistence type="predicted"/>
<sequence length="491" mass="52219">MLVMLRLRSAAAPSGRRCRAAAELPDQLSSAAAQAGNAGPPRPSCPTRCGDVIVPYPFGIGAGCYYPGFNLTCDRTRQPPRLLLGDGTFEIVEISLANATVRAMNTAGAVNITNHQNNNANGTWGDLALNRSPYIVSEWRNQLVVTGCNIQITLLGKASINLITGCSSFCSINDYWSVAVLTSLGDGGATACSGIGCCETPIPIGRPTYAVQYKTLDGYELEGQVPTAVRIADREGLVRGRRHPDAEQVIEGNHGPGCGSRDTGVGAGVHGGSTLATPLVLPNADNGNWSCPRDPARSACRSSHSCCRNVTGGYRSGYVCQCEEGYDGNPYIDGGCQDINECEQPRKYMCFGVCENTVGSYKCRCPHGARGDPNIAGGCLKSLLGLSIGIGLGIGAGLLFAVLSAVFLTRKIKRRRARLLKEKFFKQNRGHLLQQLVSQKSDIAERMIIPLAELEKATNNFDDARELGGGGHGTVYKGILSDQHVVAIKKI</sequence>
<evidence type="ECO:0000256" key="2">
    <source>
        <dbReference type="ARBA" id="ARBA00022536"/>
    </source>
</evidence>
<dbReference type="Proteomes" id="UP000324897">
    <property type="component" value="Unassembled WGS sequence"/>
</dbReference>
<dbReference type="InterPro" id="IPR025287">
    <property type="entry name" value="WAK_GUB"/>
</dbReference>
<keyword evidence="6" id="KW-1133">Transmembrane helix</keyword>
<dbReference type="PROSITE" id="PS00107">
    <property type="entry name" value="PROTEIN_KINASE_ATP"/>
    <property type="match status" value="1"/>
</dbReference>
<keyword evidence="5" id="KW-0067">ATP-binding</keyword>
<dbReference type="OrthoDB" id="4062651at2759"/>
<evidence type="ECO:0000313" key="8">
    <source>
        <dbReference type="EMBL" id="TVU33841.1"/>
    </source>
</evidence>
<keyword evidence="2" id="KW-0245">EGF-like domain</keyword>
<dbReference type="InterPro" id="IPR017441">
    <property type="entry name" value="Protein_kinase_ATP_BS"/>
</dbReference>
<dbReference type="GO" id="GO:0016020">
    <property type="term" value="C:membrane"/>
    <property type="evidence" value="ECO:0007669"/>
    <property type="project" value="UniProtKB-SubCell"/>
</dbReference>
<dbReference type="InterPro" id="IPR049883">
    <property type="entry name" value="NOTCH1_EGF-like"/>
</dbReference>
<evidence type="ECO:0000256" key="4">
    <source>
        <dbReference type="ARBA" id="ARBA00023157"/>
    </source>
</evidence>
<evidence type="ECO:0000256" key="3">
    <source>
        <dbReference type="ARBA" id="ARBA00022729"/>
    </source>
</evidence>
<protein>
    <recommendedName>
        <fullName evidence="7">EGF-like calcium-binding domain-containing protein</fullName>
    </recommendedName>
</protein>
<dbReference type="SUPFAM" id="SSF56112">
    <property type="entry name" value="Protein kinase-like (PK-like)"/>
    <property type="match status" value="1"/>
</dbReference>
<keyword evidence="9" id="KW-1185">Reference proteome</keyword>
<evidence type="ECO:0000259" key="7">
    <source>
        <dbReference type="SMART" id="SM00179"/>
    </source>
</evidence>
<keyword evidence="3" id="KW-0732">Signal</keyword>
<dbReference type="InterPro" id="IPR001881">
    <property type="entry name" value="EGF-like_Ca-bd_dom"/>
</dbReference>
<keyword evidence="5" id="KW-0547">Nucleotide-binding</keyword>
<keyword evidence="4" id="KW-1015">Disulfide bond</keyword>
<organism evidence="8 9">
    <name type="scientific">Eragrostis curvula</name>
    <name type="common">weeping love grass</name>
    <dbReference type="NCBI Taxonomy" id="38414"/>
    <lineage>
        <taxon>Eukaryota</taxon>
        <taxon>Viridiplantae</taxon>
        <taxon>Streptophyta</taxon>
        <taxon>Embryophyta</taxon>
        <taxon>Tracheophyta</taxon>
        <taxon>Spermatophyta</taxon>
        <taxon>Magnoliopsida</taxon>
        <taxon>Liliopsida</taxon>
        <taxon>Poales</taxon>
        <taxon>Poaceae</taxon>
        <taxon>PACMAD clade</taxon>
        <taxon>Chloridoideae</taxon>
        <taxon>Eragrostideae</taxon>
        <taxon>Eragrostidinae</taxon>
        <taxon>Eragrostis</taxon>
    </lineage>
</organism>
<dbReference type="GO" id="GO:0030247">
    <property type="term" value="F:polysaccharide binding"/>
    <property type="evidence" value="ECO:0007669"/>
    <property type="project" value="InterPro"/>
</dbReference>
<feature type="domain" description="EGF-like calcium-binding" evidence="7">
    <location>
        <begin position="338"/>
        <end position="380"/>
    </location>
</feature>